<keyword evidence="2" id="KW-1185">Reference proteome</keyword>
<dbReference type="Proteomes" id="UP000204186">
    <property type="component" value="Segment"/>
</dbReference>
<dbReference type="GeneID" id="26613513"/>
<sequence>MNINPGDTVRLLSGGGTWDPKKGTHLIGFENDRIYKVVGLWKRRGTTYITLLDESKYGLALPNQIRS</sequence>
<organism evidence="1 2">
    <name type="scientific">Paenibacillus phage Harrison</name>
    <dbReference type="NCBI Taxonomy" id="1636257"/>
    <lineage>
        <taxon>Viruses</taxon>
        <taxon>Duplodnaviria</taxon>
        <taxon>Heunggongvirae</taxon>
        <taxon>Uroviricota</taxon>
        <taxon>Caudoviricetes</taxon>
        <taxon>Gochnauervirinae</taxon>
        <taxon>Harrisonvirus</taxon>
        <taxon>Harrisonvirus harrison</taxon>
    </lineage>
</organism>
<dbReference type="KEGG" id="vg:26613513"/>
<evidence type="ECO:0000313" key="1">
    <source>
        <dbReference type="EMBL" id="ALA12449.1"/>
    </source>
</evidence>
<dbReference type="OrthoDB" id="27096at10239"/>
<gene>
    <name evidence="1" type="ORF">HARRISON_49</name>
</gene>
<accession>A0A0K2CY10</accession>
<dbReference type="RefSeq" id="YP_009193862.1">
    <property type="nucleotide sequence ID" value="NC_028746.1"/>
</dbReference>
<dbReference type="EMBL" id="KT361651">
    <property type="protein sequence ID" value="ALA12449.1"/>
    <property type="molecule type" value="Genomic_DNA"/>
</dbReference>
<protein>
    <submittedName>
        <fullName evidence="1">Uncharacterized protein</fullName>
    </submittedName>
</protein>
<evidence type="ECO:0000313" key="2">
    <source>
        <dbReference type="Proteomes" id="UP000204186"/>
    </source>
</evidence>
<name>A0A0K2CY10_9CAUD</name>
<proteinExistence type="predicted"/>
<reference evidence="1 2" key="1">
    <citation type="journal article" date="2015" name="Genome Announc.">
        <title>Complete Genome Sequences of Nine Phages Capable of Infecting Paenibacillus larvae, the Causative Agent of American Foulbrood Disease in Honeybees.</title>
        <authorList>
            <person name="Tsourkas P.K."/>
            <person name="Yost D.G."/>
            <person name="Krohn A."/>
            <person name="LeBlanc L."/>
            <person name="Zhang A."/>
            <person name="Stamereilers C."/>
            <person name="Amy P.S."/>
        </authorList>
    </citation>
    <scope>NUCLEOTIDE SEQUENCE [LARGE SCALE GENOMIC DNA]</scope>
</reference>